<gene>
    <name evidence="2" type="ORF">GCM10008935_08220</name>
</gene>
<comment type="caution">
    <text evidence="2">The sequence shown here is derived from an EMBL/GenBank/DDBJ whole genome shotgun (WGS) entry which is preliminary data.</text>
</comment>
<dbReference type="RefSeq" id="WP_343781985.1">
    <property type="nucleotide sequence ID" value="NZ_BAAACZ010000008.1"/>
</dbReference>
<feature type="transmembrane region" description="Helical" evidence="1">
    <location>
        <begin position="101"/>
        <end position="123"/>
    </location>
</feature>
<keyword evidence="3" id="KW-1185">Reference proteome</keyword>
<keyword evidence="1" id="KW-1133">Transmembrane helix</keyword>
<organism evidence="2 3">
    <name type="scientific">Alkalibacillus silvisoli</name>
    <dbReference type="NCBI Taxonomy" id="392823"/>
    <lineage>
        <taxon>Bacteria</taxon>
        <taxon>Bacillati</taxon>
        <taxon>Bacillota</taxon>
        <taxon>Bacilli</taxon>
        <taxon>Bacillales</taxon>
        <taxon>Bacillaceae</taxon>
        <taxon>Alkalibacillus</taxon>
    </lineage>
</organism>
<keyword evidence="1" id="KW-0472">Membrane</keyword>
<protein>
    <submittedName>
        <fullName evidence="2">Uncharacterized protein</fullName>
    </submittedName>
</protein>
<feature type="transmembrane region" description="Helical" evidence="1">
    <location>
        <begin position="172"/>
        <end position="191"/>
    </location>
</feature>
<proteinExistence type="predicted"/>
<keyword evidence="1" id="KW-0812">Transmembrane</keyword>
<dbReference type="Proteomes" id="UP001500740">
    <property type="component" value="Unassembled WGS sequence"/>
</dbReference>
<accession>A0ABN0ZQJ4</accession>
<dbReference type="EMBL" id="BAAACZ010000008">
    <property type="protein sequence ID" value="GAA0455703.1"/>
    <property type="molecule type" value="Genomic_DNA"/>
</dbReference>
<evidence type="ECO:0000313" key="2">
    <source>
        <dbReference type="EMBL" id="GAA0455703.1"/>
    </source>
</evidence>
<sequence length="257" mass="30552">MFKLKKAYSLSRLSDFSLVEFIGFYILLLGGLLLIQFENGVQLLINITLLLLNLISIVYYSKNGKIKEKVRINIRFYHYITFIFYTYTLVLFLFPAPLEKVLFFLYALVILGMVYILSILYSLQYLVEVFYYWIVKIKFPHEETIYEQRPSSKRLSKFMSLNQQVTLTNINILKLLFFVTITLLFIFLGVLELEVDYSEDKFYEFLTKNFYWLNITHIVPLVSIYLAVISILNPIEREIYKKANGKYEAWVNHTFSN</sequence>
<evidence type="ECO:0000313" key="3">
    <source>
        <dbReference type="Proteomes" id="UP001500740"/>
    </source>
</evidence>
<reference evidence="2 3" key="1">
    <citation type="journal article" date="2019" name="Int. J. Syst. Evol. Microbiol.">
        <title>The Global Catalogue of Microorganisms (GCM) 10K type strain sequencing project: providing services to taxonomists for standard genome sequencing and annotation.</title>
        <authorList>
            <consortium name="The Broad Institute Genomics Platform"/>
            <consortium name="The Broad Institute Genome Sequencing Center for Infectious Disease"/>
            <person name="Wu L."/>
            <person name="Ma J."/>
        </authorList>
    </citation>
    <scope>NUCLEOTIDE SEQUENCE [LARGE SCALE GENOMIC DNA]</scope>
    <source>
        <strain evidence="2 3">JCM 14193</strain>
    </source>
</reference>
<name>A0ABN0ZQJ4_9BACI</name>
<feature type="transmembrane region" description="Helical" evidence="1">
    <location>
        <begin position="211"/>
        <end position="232"/>
    </location>
</feature>
<feature type="transmembrane region" description="Helical" evidence="1">
    <location>
        <begin position="21"/>
        <end position="37"/>
    </location>
</feature>
<feature type="transmembrane region" description="Helical" evidence="1">
    <location>
        <begin position="76"/>
        <end position="95"/>
    </location>
</feature>
<evidence type="ECO:0000256" key="1">
    <source>
        <dbReference type="SAM" id="Phobius"/>
    </source>
</evidence>
<feature type="transmembrane region" description="Helical" evidence="1">
    <location>
        <begin position="43"/>
        <end position="60"/>
    </location>
</feature>